<dbReference type="GO" id="GO:0003824">
    <property type="term" value="F:catalytic activity"/>
    <property type="evidence" value="ECO:0007669"/>
    <property type="project" value="InterPro"/>
</dbReference>
<feature type="repeat" description="ANK" evidence="3">
    <location>
        <begin position="1054"/>
        <end position="1086"/>
    </location>
</feature>
<sequence length="1582" mass="178761">MDSEDLGPEVHPNPKRRKTFHQGSHPTRQHNNYTIAWICALYIEMAVAKAMLDEIHETPPNDANDTNTYVLGSINKHNIVIAGLPEGQYGTISAATIATNIKRTFSGIRMALIVGIGGGVPSKKDIRLGDVVVGTRIMQYDLLKVVADGKYERIAIPRTYPPLLGTTLTSLRAKHENSPSRVPSILHQKLQSHIKYSQPSVPDRLFQATYEHTSEASSCDFCDQSKLISRSRRLPGTIEIHYGGIASGNQVIKHGLTRDNIARELDILSFEMEAAGPMDIIPCLPIRGICDYSDSHKNKEWQRYAAATAAAYTRELIEELPAIQEQPVVAYSSDLNHNIPQNHRQLLMKSLEFKQMHSRRMTIKENDRKTCQWLLDHGDYKVWLDPTRLKQHSGFLWISGKPGAGKSTIMKFVYSNMKKACRGNNRIASFFFNARGEPLEKSTSGMYRSLLLQLLQEYRDLQTILDNPDILLQYQEECPPLNVLKDLFRDAISALGHRRFTCFVDALDECDEQQVMDMVEFFEVLAEQATDHDIQFRICFSSRHYPYIVLKHGIRLTLEEQSGHTEDLKIYIKSHLRFNDALLIEELLPELLRKAAGVFMWVVLVVQILNEEDRQGGLALGKRLAEIPSDLSKLFKDILTRDTKSMDSLLLSIRWILYAERPLRPEEFRHALWSGLSLIKNRVDSRIPAGSYNRNTLDKIVISSSKGLAEITRSESPTVQFIHESVRDFLLRDNGLNELWPGMETDWKSSSHEELKKCCIFYLNQFPASSIERLVASPHSTIGEDISNKYPFLKYAAQSILYHANAAAEAVVQNEFLSEFPIARWIKTNNHFEKHKIREYTLAASLLYILADKGYPNLVRTCLKEDSQIHIYGERYHYPLFAALAGSNKEAVTALLKPASNIINDINIAEGLKNRKDLKRYKNRTPLSWAAQEGRLDITKLLLGTGSALNELDGEGKTGLLRASENGHEAVARLLIENGANINIIDMFGLTALHYALQKGHEAVARLLIEEGADFNISEEDGFTALHYVSLNGHEAVARLCIESGTDINISDQYRYTALHYASRNGYEAMARLLIESGTDINITDQYGSTALHYASQYGHEAMAKLLIENGADINISEEDGFTALHYASQYGHEAVARLLIENGADINISEEDGFTALYFASRDGHEAVARLLIENGADINITDQYGYTALHYASQYGHEAMAKLLIENGADINISEEDGFTALHYATRNAAALRTHPDIPDYFLAHQNIVLVQHNFHKPDNWKNQDSPTQFYPYNTFGTDHPIDHKAFHSDEARSFLDYAKFNAAKKGMHPRGRTIYVATFIKRWADGGVIRRKMPQTGHSAFGIFGLRGKRRVYEPHLLYVNDYDFNPPWRNGWGTDVYEFDPKPNGEPYPHVILLTHQHSSCSENSILRGELEVIVTAMRNRANQLVRDGEENSARTNQRKLQFPYESRFPVLMISVYAPTNIRIYYACMDNLRLHIRQSGTWEATAFSNDFNFLAMVFLSNAHSGFHQPPVIQPPPIVQPPPIIQPLTVIPPRPSQQLMSSRGSTAIRTYISPRNDIELGGPTTIDPGPNPHSKKSLD</sequence>
<reference evidence="7 8" key="1">
    <citation type="journal article" date="2017" name="Biotechnol. Biofuels">
        <title>Differential beta-glucosidase expression as a function of carbon source availability in Talaromyces amestolkiae: a genomic and proteomic approach.</title>
        <authorList>
            <person name="de Eugenio L.I."/>
            <person name="Mendez-Liter J.A."/>
            <person name="Nieto-Dominguez M."/>
            <person name="Alonso L."/>
            <person name="Gil-Munoz J."/>
            <person name="Barriuso J."/>
            <person name="Prieto A."/>
            <person name="Martinez M.J."/>
        </authorList>
    </citation>
    <scope>NUCLEOTIDE SEQUENCE [LARGE SCALE GENOMIC DNA]</scope>
    <source>
        <strain evidence="7 8">CIB</strain>
    </source>
</reference>
<evidence type="ECO:0000256" key="3">
    <source>
        <dbReference type="PROSITE-ProRule" id="PRU00023"/>
    </source>
</evidence>
<gene>
    <name evidence="7" type="ORF">BHQ10_004408</name>
</gene>
<feature type="repeat" description="ANK" evidence="3">
    <location>
        <begin position="1120"/>
        <end position="1152"/>
    </location>
</feature>
<feature type="repeat" description="ANK" evidence="3">
    <location>
        <begin position="1087"/>
        <end position="1119"/>
    </location>
</feature>
<dbReference type="PANTHER" id="PTHR24201">
    <property type="entry name" value="ANK_REP_REGION DOMAIN-CONTAINING PROTEIN"/>
    <property type="match status" value="1"/>
</dbReference>
<feature type="region of interest" description="Disordered" evidence="4">
    <location>
        <begin position="1559"/>
        <end position="1582"/>
    </location>
</feature>
<dbReference type="InterPro" id="IPR000845">
    <property type="entry name" value="Nucleoside_phosphorylase_d"/>
</dbReference>
<dbReference type="GeneID" id="63793624"/>
<keyword evidence="2 3" id="KW-0040">ANK repeat</keyword>
<dbReference type="PROSITE" id="PS50297">
    <property type="entry name" value="ANK_REP_REGION"/>
    <property type="match status" value="9"/>
</dbReference>
<keyword evidence="1" id="KW-0677">Repeat</keyword>
<dbReference type="EMBL" id="MIKG01000007">
    <property type="protein sequence ID" value="RAO68396.1"/>
    <property type="molecule type" value="Genomic_DNA"/>
</dbReference>
<feature type="repeat" description="ANK" evidence="3">
    <location>
        <begin position="1186"/>
        <end position="1218"/>
    </location>
</feature>
<dbReference type="InterPro" id="IPR056884">
    <property type="entry name" value="NPHP3-like_N"/>
</dbReference>
<dbReference type="InterPro" id="IPR036770">
    <property type="entry name" value="Ankyrin_rpt-contain_sf"/>
</dbReference>
<dbReference type="Pfam" id="PF13637">
    <property type="entry name" value="Ank_4"/>
    <property type="match status" value="1"/>
</dbReference>
<evidence type="ECO:0000313" key="8">
    <source>
        <dbReference type="Proteomes" id="UP000249363"/>
    </source>
</evidence>
<protein>
    <submittedName>
        <fullName evidence="7">Uncharacterized protein</fullName>
    </submittedName>
</protein>
<feature type="repeat" description="ANK" evidence="3">
    <location>
        <begin position="1153"/>
        <end position="1185"/>
    </location>
</feature>
<feature type="repeat" description="ANK" evidence="3">
    <location>
        <begin position="922"/>
        <end position="954"/>
    </location>
</feature>
<dbReference type="GO" id="GO:0009116">
    <property type="term" value="P:nucleoside metabolic process"/>
    <property type="evidence" value="ECO:0007669"/>
    <property type="project" value="InterPro"/>
</dbReference>
<dbReference type="InterPro" id="IPR035994">
    <property type="entry name" value="Nucleoside_phosphorylase_sf"/>
</dbReference>
<evidence type="ECO:0000259" key="6">
    <source>
        <dbReference type="Pfam" id="PF24883"/>
    </source>
</evidence>
<dbReference type="PROSITE" id="PS50088">
    <property type="entry name" value="ANK_REPEAT"/>
    <property type="match status" value="9"/>
</dbReference>
<feature type="region of interest" description="Disordered" evidence="4">
    <location>
        <begin position="1"/>
        <end position="27"/>
    </location>
</feature>
<dbReference type="Gene3D" id="1.25.40.20">
    <property type="entry name" value="Ankyrin repeat-containing domain"/>
    <property type="match status" value="4"/>
</dbReference>
<dbReference type="SUPFAM" id="SSF53167">
    <property type="entry name" value="Purine and uridine phosphorylases"/>
    <property type="match status" value="1"/>
</dbReference>
<dbReference type="InterPro" id="IPR050776">
    <property type="entry name" value="Ank_Repeat/CDKN_Inhibitor"/>
</dbReference>
<keyword evidence="8" id="KW-1185">Reference proteome</keyword>
<proteinExistence type="predicted"/>
<dbReference type="PRINTS" id="PR01415">
    <property type="entry name" value="ANKYRIN"/>
</dbReference>
<name>A0A364KXW4_TALAM</name>
<feature type="domain" description="Nephrocystin 3-like N-terminal" evidence="6">
    <location>
        <begin position="370"/>
        <end position="543"/>
    </location>
</feature>
<evidence type="ECO:0000259" key="5">
    <source>
        <dbReference type="Pfam" id="PF01048"/>
    </source>
</evidence>
<dbReference type="RefSeq" id="XP_040732912.1">
    <property type="nucleotide sequence ID" value="XM_040876770.1"/>
</dbReference>
<evidence type="ECO:0000256" key="1">
    <source>
        <dbReference type="ARBA" id="ARBA00022737"/>
    </source>
</evidence>
<dbReference type="Gene3D" id="3.40.50.1580">
    <property type="entry name" value="Nucleoside phosphorylase domain"/>
    <property type="match status" value="1"/>
</dbReference>
<dbReference type="Proteomes" id="UP000249363">
    <property type="component" value="Unassembled WGS sequence"/>
</dbReference>
<dbReference type="Pfam" id="PF24883">
    <property type="entry name" value="NPHP3_N"/>
    <property type="match status" value="1"/>
</dbReference>
<dbReference type="SUPFAM" id="SSF48403">
    <property type="entry name" value="Ankyrin repeat"/>
    <property type="match status" value="1"/>
</dbReference>
<dbReference type="Pfam" id="PF01048">
    <property type="entry name" value="PNP_UDP_1"/>
    <property type="match status" value="1"/>
</dbReference>
<feature type="repeat" description="ANK" evidence="3">
    <location>
        <begin position="988"/>
        <end position="1020"/>
    </location>
</feature>
<dbReference type="InterPro" id="IPR027417">
    <property type="entry name" value="P-loop_NTPase"/>
</dbReference>
<dbReference type="Pfam" id="PF12796">
    <property type="entry name" value="Ank_2"/>
    <property type="match status" value="3"/>
</dbReference>
<dbReference type="SUPFAM" id="SSF52540">
    <property type="entry name" value="P-loop containing nucleoside triphosphate hydrolases"/>
    <property type="match status" value="1"/>
</dbReference>
<comment type="caution">
    <text evidence="7">The sequence shown here is derived from an EMBL/GenBank/DDBJ whole genome shotgun (WGS) entry which is preliminary data.</text>
</comment>
<evidence type="ECO:0000256" key="2">
    <source>
        <dbReference type="ARBA" id="ARBA00023043"/>
    </source>
</evidence>
<feature type="domain" description="Nucleoside phosphorylase" evidence="5">
    <location>
        <begin position="35"/>
        <end position="311"/>
    </location>
</feature>
<accession>A0A364KXW4</accession>
<feature type="repeat" description="ANK" evidence="3">
    <location>
        <begin position="1021"/>
        <end position="1053"/>
    </location>
</feature>
<evidence type="ECO:0000256" key="4">
    <source>
        <dbReference type="SAM" id="MobiDB-lite"/>
    </source>
</evidence>
<feature type="repeat" description="ANK" evidence="3">
    <location>
        <begin position="955"/>
        <end position="987"/>
    </location>
</feature>
<dbReference type="Gene3D" id="3.40.50.300">
    <property type="entry name" value="P-loop containing nucleotide triphosphate hydrolases"/>
    <property type="match status" value="1"/>
</dbReference>
<evidence type="ECO:0000313" key="7">
    <source>
        <dbReference type="EMBL" id="RAO68396.1"/>
    </source>
</evidence>
<dbReference type="SMART" id="SM00248">
    <property type="entry name" value="ANK"/>
    <property type="match status" value="13"/>
</dbReference>
<dbReference type="InterPro" id="IPR002110">
    <property type="entry name" value="Ankyrin_rpt"/>
</dbReference>
<dbReference type="OrthoDB" id="4226090at2759"/>
<dbReference type="STRING" id="1196081.A0A364KXW4"/>
<organism evidence="7 8">
    <name type="scientific">Talaromyces amestolkiae</name>
    <dbReference type="NCBI Taxonomy" id="1196081"/>
    <lineage>
        <taxon>Eukaryota</taxon>
        <taxon>Fungi</taxon>
        <taxon>Dikarya</taxon>
        <taxon>Ascomycota</taxon>
        <taxon>Pezizomycotina</taxon>
        <taxon>Eurotiomycetes</taxon>
        <taxon>Eurotiomycetidae</taxon>
        <taxon>Eurotiales</taxon>
        <taxon>Trichocomaceae</taxon>
        <taxon>Talaromyces</taxon>
        <taxon>Talaromyces sect. Talaromyces</taxon>
    </lineage>
</organism>